<dbReference type="RefSeq" id="WP_386832143.1">
    <property type="nucleotide sequence ID" value="NZ_JBHUNP010000001.1"/>
</dbReference>
<dbReference type="Pfam" id="PF03466">
    <property type="entry name" value="LysR_substrate"/>
    <property type="match status" value="1"/>
</dbReference>
<evidence type="ECO:0000256" key="4">
    <source>
        <dbReference type="ARBA" id="ARBA00023163"/>
    </source>
</evidence>
<evidence type="ECO:0000313" key="7">
    <source>
        <dbReference type="Proteomes" id="UP001597521"/>
    </source>
</evidence>
<dbReference type="InterPro" id="IPR036390">
    <property type="entry name" value="WH_DNA-bd_sf"/>
</dbReference>
<organism evidence="6 7">
    <name type="scientific">Devosia albogilva</name>
    <dbReference type="NCBI Taxonomy" id="429726"/>
    <lineage>
        <taxon>Bacteria</taxon>
        <taxon>Pseudomonadati</taxon>
        <taxon>Pseudomonadota</taxon>
        <taxon>Alphaproteobacteria</taxon>
        <taxon>Hyphomicrobiales</taxon>
        <taxon>Devosiaceae</taxon>
        <taxon>Devosia</taxon>
    </lineage>
</organism>
<dbReference type="SUPFAM" id="SSF53850">
    <property type="entry name" value="Periplasmic binding protein-like II"/>
    <property type="match status" value="1"/>
</dbReference>
<dbReference type="EMBL" id="JBHUNP010000001">
    <property type="protein sequence ID" value="MFD2647106.1"/>
    <property type="molecule type" value="Genomic_DNA"/>
</dbReference>
<evidence type="ECO:0000256" key="3">
    <source>
        <dbReference type="ARBA" id="ARBA00023125"/>
    </source>
</evidence>
<dbReference type="Proteomes" id="UP001597521">
    <property type="component" value="Unassembled WGS sequence"/>
</dbReference>
<feature type="domain" description="HTH lysR-type" evidence="5">
    <location>
        <begin position="2"/>
        <end position="59"/>
    </location>
</feature>
<evidence type="ECO:0000256" key="1">
    <source>
        <dbReference type="ARBA" id="ARBA00009437"/>
    </source>
</evidence>
<proteinExistence type="inferred from homology"/>
<sequence>MLDLNDLYFFHTVSLHKGFSAAARASGIPKATLSKRVAMLEEAMGVRLLERTTRSLRLTQVGVEVFAQVEAMLASADAAAASAAQAQAEPNGFVRVACPQGLIQDLVINLLPRFLQLYPKVKVQLKVINRPADLVEDGVDVALRARARLDTDPNLIVRKFGETRSVLVASPALLETWPAPLRVEDIARIPTLTQYEERGEVTWTLIGPKNAVASVVHHPRLMCTSFDVLRTNAEAGIGLTLLPEFVAASALNRGSLVPVLPDWHTAPSTLHAVFSSRRGLVPAVRVWLDFLAQELPKLMLVAAPGGCAATV</sequence>
<dbReference type="InterPro" id="IPR005119">
    <property type="entry name" value="LysR_subst-bd"/>
</dbReference>
<reference evidence="7" key="1">
    <citation type="journal article" date="2019" name="Int. J. Syst. Evol. Microbiol.">
        <title>The Global Catalogue of Microorganisms (GCM) 10K type strain sequencing project: providing services to taxonomists for standard genome sequencing and annotation.</title>
        <authorList>
            <consortium name="The Broad Institute Genomics Platform"/>
            <consortium name="The Broad Institute Genome Sequencing Center for Infectious Disease"/>
            <person name="Wu L."/>
            <person name="Ma J."/>
        </authorList>
    </citation>
    <scope>NUCLEOTIDE SEQUENCE [LARGE SCALE GENOMIC DNA]</scope>
    <source>
        <strain evidence="7">CCM 7427</strain>
    </source>
</reference>
<evidence type="ECO:0000259" key="5">
    <source>
        <dbReference type="PROSITE" id="PS50931"/>
    </source>
</evidence>
<dbReference type="Gene3D" id="1.10.10.10">
    <property type="entry name" value="Winged helix-like DNA-binding domain superfamily/Winged helix DNA-binding domain"/>
    <property type="match status" value="1"/>
</dbReference>
<name>A0ABW5QHT7_9HYPH</name>
<keyword evidence="2" id="KW-0805">Transcription regulation</keyword>
<evidence type="ECO:0000256" key="2">
    <source>
        <dbReference type="ARBA" id="ARBA00023015"/>
    </source>
</evidence>
<dbReference type="InterPro" id="IPR058163">
    <property type="entry name" value="LysR-type_TF_proteobact-type"/>
</dbReference>
<dbReference type="PANTHER" id="PTHR30537">
    <property type="entry name" value="HTH-TYPE TRANSCRIPTIONAL REGULATOR"/>
    <property type="match status" value="1"/>
</dbReference>
<evidence type="ECO:0000313" key="6">
    <source>
        <dbReference type="EMBL" id="MFD2647106.1"/>
    </source>
</evidence>
<gene>
    <name evidence="6" type="ORF">ACFSX5_04755</name>
</gene>
<dbReference type="SUPFAM" id="SSF46785">
    <property type="entry name" value="Winged helix' DNA-binding domain"/>
    <property type="match status" value="1"/>
</dbReference>
<comment type="caution">
    <text evidence="6">The sequence shown here is derived from an EMBL/GenBank/DDBJ whole genome shotgun (WGS) entry which is preliminary data.</text>
</comment>
<keyword evidence="7" id="KW-1185">Reference proteome</keyword>
<dbReference type="InterPro" id="IPR036388">
    <property type="entry name" value="WH-like_DNA-bd_sf"/>
</dbReference>
<dbReference type="PANTHER" id="PTHR30537:SF31">
    <property type="entry name" value="TRANSCRIPTIONAL REGULATOR, LYSR FAMILY"/>
    <property type="match status" value="1"/>
</dbReference>
<dbReference type="PROSITE" id="PS50931">
    <property type="entry name" value="HTH_LYSR"/>
    <property type="match status" value="1"/>
</dbReference>
<dbReference type="Pfam" id="PF00126">
    <property type="entry name" value="HTH_1"/>
    <property type="match status" value="1"/>
</dbReference>
<dbReference type="InterPro" id="IPR000847">
    <property type="entry name" value="LysR_HTH_N"/>
</dbReference>
<comment type="similarity">
    <text evidence="1">Belongs to the LysR transcriptional regulatory family.</text>
</comment>
<accession>A0ABW5QHT7</accession>
<keyword evidence="3" id="KW-0238">DNA-binding</keyword>
<protein>
    <submittedName>
        <fullName evidence="6">LysR family transcriptional regulator</fullName>
    </submittedName>
</protein>
<dbReference type="Gene3D" id="3.40.190.290">
    <property type="match status" value="1"/>
</dbReference>
<keyword evidence="4" id="KW-0804">Transcription</keyword>